<name>A0A210S0B5_9BURK</name>
<evidence type="ECO:0000313" key="2">
    <source>
        <dbReference type="Proteomes" id="UP000196880"/>
    </source>
</evidence>
<dbReference type="OrthoDB" id="9792690at2"/>
<proteinExistence type="predicted"/>
<dbReference type="InterPro" id="IPR010743">
    <property type="entry name" value="Methionine_synth_MetW"/>
</dbReference>
<reference evidence="1 2" key="1">
    <citation type="submission" date="2017-03" db="EMBL/GenBank/DDBJ databases">
        <title>New species Polynucleobacter sp. MWH-EgelM1-30-B4.</title>
        <authorList>
            <person name="Hahn M.W."/>
        </authorList>
    </citation>
    <scope>NUCLEOTIDE SEQUENCE [LARGE SCALE GENOMIC DNA]</scope>
    <source>
        <strain evidence="1 2">MWH-EgelM1-30-B4</strain>
    </source>
</reference>
<dbReference type="SUPFAM" id="SSF53335">
    <property type="entry name" value="S-adenosyl-L-methionine-dependent methyltransferases"/>
    <property type="match status" value="1"/>
</dbReference>
<dbReference type="CDD" id="cd02440">
    <property type="entry name" value="AdoMet_MTases"/>
    <property type="match status" value="1"/>
</dbReference>
<organism evidence="1 2">
    <name type="scientific">Polynucleobacter hirudinilacicola</name>
    <dbReference type="NCBI Taxonomy" id="1743166"/>
    <lineage>
        <taxon>Bacteria</taxon>
        <taxon>Pseudomonadati</taxon>
        <taxon>Pseudomonadota</taxon>
        <taxon>Betaproteobacteria</taxon>
        <taxon>Burkholderiales</taxon>
        <taxon>Burkholderiaceae</taxon>
        <taxon>Polynucleobacter</taxon>
    </lineage>
</organism>
<dbReference type="InterPro" id="IPR029063">
    <property type="entry name" value="SAM-dependent_MTases_sf"/>
</dbReference>
<dbReference type="RefSeq" id="WP_087908711.1">
    <property type="nucleotide sequence ID" value="NZ_NAIA01000001.1"/>
</dbReference>
<dbReference type="Gene3D" id="3.40.50.150">
    <property type="entry name" value="Vaccinia Virus protein VP39"/>
    <property type="match status" value="1"/>
</dbReference>
<evidence type="ECO:0000313" key="1">
    <source>
        <dbReference type="EMBL" id="OWF66688.1"/>
    </source>
</evidence>
<dbReference type="Proteomes" id="UP000196880">
    <property type="component" value="Unassembled WGS sequence"/>
</dbReference>
<dbReference type="Pfam" id="PF07021">
    <property type="entry name" value="MetW"/>
    <property type="match status" value="1"/>
</dbReference>
<protein>
    <submittedName>
        <fullName evidence="1">Methionine biosynthesis protein MetW</fullName>
    </submittedName>
</protein>
<dbReference type="NCBIfam" id="TIGR02081">
    <property type="entry name" value="metW"/>
    <property type="match status" value="1"/>
</dbReference>
<comment type="caution">
    <text evidence="1">The sequence shown here is derived from an EMBL/GenBank/DDBJ whole genome shotgun (WGS) entry which is preliminary data.</text>
</comment>
<keyword evidence="2" id="KW-1185">Reference proteome</keyword>
<gene>
    <name evidence="1" type="ORF">B6A14_01515</name>
</gene>
<accession>A0A210S0B5</accession>
<dbReference type="AlphaFoldDB" id="A0A210S0B5"/>
<sequence>MSNINKRADFAAIAKWIAPNSQVLDLGCGDGSFLEFLQKQKPVHCYGVEIDDVRVLSCVQKSLNVIQQDLEGGLALFEDNSFDTVVLSQTLQTIHQTEKILREVVRVGKESIVSFPNFGHWSHRLAVGLGRMPVSKSLPYQWYNTPNVRVLTVDDFEKLASSLGLKVIDQCILHDGQQVTLMPNFFGSLALFRVRSA</sequence>
<dbReference type="EMBL" id="NAIA01000001">
    <property type="protein sequence ID" value="OWF66688.1"/>
    <property type="molecule type" value="Genomic_DNA"/>
</dbReference>